<evidence type="ECO:0000313" key="8">
    <source>
        <dbReference type="EMBL" id="CPR20769.1"/>
    </source>
</evidence>
<evidence type="ECO:0000259" key="7">
    <source>
        <dbReference type="Pfam" id="PF00590"/>
    </source>
</evidence>
<comment type="pathway">
    <text evidence="1">Cofactor biosynthesis; adenosylcobalamin biosynthesis.</text>
</comment>
<dbReference type="CDD" id="cd11643">
    <property type="entry name" value="Precorrin-6A-synthase"/>
    <property type="match status" value="1"/>
</dbReference>
<dbReference type="InterPro" id="IPR014777">
    <property type="entry name" value="4pyrrole_Mease_sub1"/>
</dbReference>
<dbReference type="NCBIfam" id="TIGR02434">
    <property type="entry name" value="CobF"/>
    <property type="match status" value="1"/>
</dbReference>
<evidence type="ECO:0000256" key="2">
    <source>
        <dbReference type="ARBA" id="ARBA00022573"/>
    </source>
</evidence>
<evidence type="ECO:0000256" key="5">
    <source>
        <dbReference type="ARBA" id="ARBA00022691"/>
    </source>
</evidence>
<keyword evidence="4 6" id="KW-0808">Transferase</keyword>
<dbReference type="PIRSF" id="PIRSF036525">
    <property type="entry name" value="CobF"/>
    <property type="match status" value="1"/>
</dbReference>
<evidence type="ECO:0000256" key="1">
    <source>
        <dbReference type="ARBA" id="ARBA00004953"/>
    </source>
</evidence>
<dbReference type="AlphaFoldDB" id="A0A0D6JI44"/>
<protein>
    <recommendedName>
        <fullName evidence="6">Precorrin-6A synthase [deacetylating]</fullName>
        <ecNumber evidence="6">2.1.1.152</ecNumber>
    </recommendedName>
</protein>
<evidence type="ECO:0000313" key="9">
    <source>
        <dbReference type="Proteomes" id="UP000033187"/>
    </source>
</evidence>
<gene>
    <name evidence="8" type="primary">cobF</name>
    <name evidence="8" type="ORF">YBN1229_v1_2758</name>
</gene>
<dbReference type="PANTHER" id="PTHR43467">
    <property type="entry name" value="COBALT-PRECORRIN-2 C(20)-METHYLTRANSFERASE"/>
    <property type="match status" value="1"/>
</dbReference>
<keyword evidence="5 6" id="KW-0949">S-adenosyl-L-methionine</keyword>
<keyword evidence="3 6" id="KW-0489">Methyltransferase</keyword>
<sequence length="255" mass="28093">MTELLLVGIGTGNPEHLTLQAVRALNSADLILIPRKGKNKADLAELRRTICEEVISNPATQIVEFELPKRDADNPNYRQGVDDWHDAIASVWAEAMDGLPDQARVALLVWGDPSLYDSTMRIAARLKPAPEISVIPGITSMQGLTAAHKIPLNTIGTPVLITTGRRLREEGWPDGADRLLVMLDGECSFQHIPSDGVMIWWGAYVGMREEILLSGALREMMDEIVETRAAARAHHGWIMDIYLLSREPEGDGESA</sequence>
<dbReference type="GO" id="GO:0032259">
    <property type="term" value="P:methylation"/>
    <property type="evidence" value="ECO:0007669"/>
    <property type="project" value="UniProtKB-KW"/>
</dbReference>
<dbReference type="InterPro" id="IPR035996">
    <property type="entry name" value="4pyrrol_Methylase_sf"/>
</dbReference>
<reference evidence="9" key="1">
    <citation type="submission" date="2015-02" db="EMBL/GenBank/DDBJ databases">
        <authorList>
            <person name="Chooi Y.-H."/>
        </authorList>
    </citation>
    <scope>NUCLEOTIDE SEQUENCE [LARGE SCALE GENOMIC DNA]</scope>
    <source>
        <strain evidence="9">strain Y</strain>
    </source>
</reference>
<dbReference type="InterPro" id="IPR012797">
    <property type="entry name" value="CobF"/>
</dbReference>
<dbReference type="KEGG" id="fiy:BN1229_v1_2758"/>
<dbReference type="GO" id="GO:0043819">
    <property type="term" value="F:precorrin-6A synthase (deacetylating) activity"/>
    <property type="evidence" value="ECO:0007669"/>
    <property type="project" value="UniProtKB-EC"/>
</dbReference>
<dbReference type="GO" id="GO:0009236">
    <property type="term" value="P:cobalamin biosynthetic process"/>
    <property type="evidence" value="ECO:0007669"/>
    <property type="project" value="UniProtKB-KW"/>
</dbReference>
<dbReference type="InterPro" id="IPR014776">
    <property type="entry name" value="4pyrrole_Mease_sub2"/>
</dbReference>
<name>A0A0D6JI44_9HYPH</name>
<comment type="catalytic activity">
    <reaction evidence="6">
        <text>precorrin-5 + S-adenosyl-L-methionine + H2O = precorrin-6A + acetate + S-adenosyl-L-homocysteine + 2 H(+)</text>
        <dbReference type="Rhea" id="RHEA:18261"/>
        <dbReference type="ChEBI" id="CHEBI:15377"/>
        <dbReference type="ChEBI" id="CHEBI:15378"/>
        <dbReference type="ChEBI" id="CHEBI:30089"/>
        <dbReference type="ChEBI" id="CHEBI:57856"/>
        <dbReference type="ChEBI" id="CHEBI:59789"/>
        <dbReference type="ChEBI" id="CHEBI:77871"/>
        <dbReference type="ChEBI" id="CHEBI:77872"/>
        <dbReference type="EC" id="2.1.1.152"/>
    </reaction>
</comment>
<dbReference type="EC" id="2.1.1.152" evidence="6"/>
<evidence type="ECO:0000256" key="3">
    <source>
        <dbReference type="ARBA" id="ARBA00022603"/>
    </source>
</evidence>
<proteinExistence type="predicted"/>
<comment type="function">
    <text evidence="6">Catalyzes the methylation of C-1 in precorrin-5 and the subsequent extrusion of acetic acid from the resulting intermediate to form cobalt-precorrin-6A.</text>
</comment>
<dbReference type="Gene3D" id="3.30.950.10">
    <property type="entry name" value="Methyltransferase, Cobalt-precorrin-4 Transmethylase, Domain 2"/>
    <property type="match status" value="1"/>
</dbReference>
<dbReference type="Gene3D" id="3.40.1010.10">
    <property type="entry name" value="Cobalt-precorrin-4 Transmethylase, Domain 1"/>
    <property type="match status" value="1"/>
</dbReference>
<organism evidence="8 9">
    <name type="scientific">Candidatus Filomicrobium marinum</name>
    <dbReference type="NCBI Taxonomy" id="1608628"/>
    <lineage>
        <taxon>Bacteria</taxon>
        <taxon>Pseudomonadati</taxon>
        <taxon>Pseudomonadota</taxon>
        <taxon>Alphaproteobacteria</taxon>
        <taxon>Hyphomicrobiales</taxon>
        <taxon>Hyphomicrobiaceae</taxon>
        <taxon>Filomicrobium</taxon>
    </lineage>
</organism>
<evidence type="ECO:0000256" key="4">
    <source>
        <dbReference type="ARBA" id="ARBA00022679"/>
    </source>
</evidence>
<dbReference type="KEGG" id="fil:BN1229_v1_3164"/>
<dbReference type="PANTHER" id="PTHR43467:SF1">
    <property type="entry name" value="PRECORRIN-6A SYNTHASE [DEACETYLATING]"/>
    <property type="match status" value="1"/>
</dbReference>
<evidence type="ECO:0000256" key="6">
    <source>
        <dbReference type="PIRNR" id="PIRNR036525"/>
    </source>
</evidence>
<dbReference type="SUPFAM" id="SSF53790">
    <property type="entry name" value="Tetrapyrrole methylase"/>
    <property type="match status" value="1"/>
</dbReference>
<dbReference type="EMBL" id="LN829119">
    <property type="protein sequence ID" value="CPR20769.1"/>
    <property type="molecule type" value="Genomic_DNA"/>
</dbReference>
<dbReference type="Pfam" id="PF00590">
    <property type="entry name" value="TP_methylase"/>
    <property type="match status" value="1"/>
</dbReference>
<keyword evidence="9" id="KW-1185">Reference proteome</keyword>
<keyword evidence="2" id="KW-0169">Cobalamin biosynthesis</keyword>
<dbReference type="RefSeq" id="WP_046479014.1">
    <property type="nucleotide sequence ID" value="NZ_LN829118.1"/>
</dbReference>
<dbReference type="Proteomes" id="UP000033187">
    <property type="component" value="Chromosome 1"/>
</dbReference>
<dbReference type="OrthoDB" id="9787471at2"/>
<accession>A0A0D6JI44</accession>
<dbReference type="InterPro" id="IPR000878">
    <property type="entry name" value="4pyrrol_Mease"/>
</dbReference>
<feature type="domain" description="Tetrapyrrole methylase" evidence="7">
    <location>
        <begin position="4"/>
        <end position="219"/>
    </location>
</feature>